<evidence type="ECO:0000259" key="10">
    <source>
        <dbReference type="PROSITE" id="PS50883"/>
    </source>
</evidence>
<dbReference type="GO" id="GO:0005886">
    <property type="term" value="C:plasma membrane"/>
    <property type="evidence" value="ECO:0007669"/>
    <property type="project" value="UniProtKB-SubCell"/>
</dbReference>
<dbReference type="InterPro" id="IPR001633">
    <property type="entry name" value="EAL_dom"/>
</dbReference>
<dbReference type="PANTHER" id="PTHR33121:SF79">
    <property type="entry name" value="CYCLIC DI-GMP PHOSPHODIESTERASE PDED-RELATED"/>
    <property type="match status" value="1"/>
</dbReference>
<keyword evidence="5" id="KW-0812">Transmembrane</keyword>
<keyword evidence="12" id="KW-1185">Reference proteome</keyword>
<dbReference type="EMBL" id="FMYQ01000008">
    <property type="protein sequence ID" value="SDC57178.1"/>
    <property type="molecule type" value="Genomic_DNA"/>
</dbReference>
<keyword evidence="7" id="KW-1133">Transmembrane helix</keyword>
<keyword evidence="6" id="KW-0378">Hydrolase</keyword>
<gene>
    <name evidence="11" type="ORF">SAMN05421548_10834</name>
</gene>
<proteinExistence type="predicted"/>
<keyword evidence="3" id="KW-1003">Cell membrane</keyword>
<feature type="domain" description="EAL" evidence="10">
    <location>
        <begin position="243"/>
        <end position="402"/>
    </location>
</feature>
<dbReference type="EC" id="3.1.4.52" evidence="2"/>
<evidence type="ECO:0000256" key="2">
    <source>
        <dbReference type="ARBA" id="ARBA00012282"/>
    </source>
</evidence>
<keyword evidence="8" id="KW-0472">Membrane</keyword>
<dbReference type="InterPro" id="IPR050706">
    <property type="entry name" value="Cyclic-di-GMP_PDE-like"/>
</dbReference>
<organism evidence="11 12">
    <name type="scientific">Paraburkholderia lycopersici</name>
    <dbReference type="NCBI Taxonomy" id="416944"/>
    <lineage>
        <taxon>Bacteria</taxon>
        <taxon>Pseudomonadati</taxon>
        <taxon>Pseudomonadota</taxon>
        <taxon>Betaproteobacteria</taxon>
        <taxon>Burkholderiales</taxon>
        <taxon>Burkholderiaceae</taxon>
        <taxon>Paraburkholderia</taxon>
    </lineage>
</organism>
<dbReference type="SMART" id="SM00052">
    <property type="entry name" value="EAL"/>
    <property type="match status" value="1"/>
</dbReference>
<dbReference type="GO" id="GO:0071111">
    <property type="term" value="F:cyclic-guanylate-specific phosphodiesterase activity"/>
    <property type="evidence" value="ECO:0007669"/>
    <property type="project" value="UniProtKB-EC"/>
</dbReference>
<dbReference type="Proteomes" id="UP000198908">
    <property type="component" value="Unassembled WGS sequence"/>
</dbReference>
<dbReference type="Pfam" id="PF00563">
    <property type="entry name" value="EAL"/>
    <property type="match status" value="1"/>
</dbReference>
<dbReference type="Gene3D" id="3.20.20.450">
    <property type="entry name" value="EAL domain"/>
    <property type="match status" value="1"/>
</dbReference>
<keyword evidence="4" id="KW-0973">c-di-GMP</keyword>
<dbReference type="InterPro" id="IPR024744">
    <property type="entry name" value="CSS-motif_dom"/>
</dbReference>
<dbReference type="CDD" id="cd01948">
    <property type="entry name" value="EAL"/>
    <property type="match status" value="1"/>
</dbReference>
<protein>
    <recommendedName>
        <fullName evidence="2">cyclic-guanylate-specific phosphodiesterase</fullName>
        <ecNumber evidence="2">3.1.4.52</ecNumber>
    </recommendedName>
</protein>
<evidence type="ECO:0000256" key="5">
    <source>
        <dbReference type="ARBA" id="ARBA00022692"/>
    </source>
</evidence>
<dbReference type="PROSITE" id="PS50883">
    <property type="entry name" value="EAL"/>
    <property type="match status" value="1"/>
</dbReference>
<accession>A0A1G6MNL4</accession>
<reference evidence="12" key="1">
    <citation type="submission" date="2016-09" db="EMBL/GenBank/DDBJ databases">
        <authorList>
            <person name="Varghese N."/>
            <person name="Submissions S."/>
        </authorList>
    </citation>
    <scope>NUCLEOTIDE SEQUENCE [LARGE SCALE GENOMIC DNA]</scope>
    <source>
        <strain evidence="12">TNe-862</strain>
    </source>
</reference>
<dbReference type="PANTHER" id="PTHR33121">
    <property type="entry name" value="CYCLIC DI-GMP PHOSPHODIESTERASE PDEF"/>
    <property type="match status" value="1"/>
</dbReference>
<sequence>MPVALCGALTRYEARLIQQREAALSTALVKTQINALLLDVDGRLARLAPIAGRRCPELLPRLMREAAVVPHLRSLNVVDGDVVRCSSAAGMDQTPPGAIANIPAHAPSGPWLAIASGTPVVPDRPALFVGRPTGTGRTVFAVIDDRYLMDLIQDVAPPDMFDGAEIQLGTGVISRRAEPDGTASMLVMTAQTTMQGHPVAIRLYGSSARLYRNWGALALRFAPIALVLSAVLVWLCYRVQQSLSSMHERILRGIRAREFHVEYQPLYSIETGGCASVEALLRWRRRDLGPVRPDVFISSAEDEHVIVPLTQHMLALVGEDMQAWAAPPGFHVSVNFASGHLSSPVLLDDVRAFAASIAARRPQIIAEITERNLIGNASAARRMIPAQETHTGGHDAAGHDGG</sequence>
<comment type="subcellular location">
    <subcellularLocation>
        <location evidence="1">Cell membrane</location>
        <topology evidence="1">Multi-pass membrane protein</topology>
    </subcellularLocation>
</comment>
<name>A0A1G6MNL4_9BURK</name>
<evidence type="ECO:0000256" key="9">
    <source>
        <dbReference type="ARBA" id="ARBA00034290"/>
    </source>
</evidence>
<evidence type="ECO:0000256" key="8">
    <source>
        <dbReference type="ARBA" id="ARBA00023136"/>
    </source>
</evidence>
<comment type="catalytic activity">
    <reaction evidence="9">
        <text>3',3'-c-di-GMP + H2O = 5'-phosphoguanylyl(3'-&gt;5')guanosine + H(+)</text>
        <dbReference type="Rhea" id="RHEA:24902"/>
        <dbReference type="ChEBI" id="CHEBI:15377"/>
        <dbReference type="ChEBI" id="CHEBI:15378"/>
        <dbReference type="ChEBI" id="CHEBI:58754"/>
        <dbReference type="ChEBI" id="CHEBI:58805"/>
        <dbReference type="EC" id="3.1.4.52"/>
    </reaction>
</comment>
<dbReference type="AlphaFoldDB" id="A0A1G6MNL4"/>
<evidence type="ECO:0000256" key="1">
    <source>
        <dbReference type="ARBA" id="ARBA00004651"/>
    </source>
</evidence>
<dbReference type="InterPro" id="IPR035919">
    <property type="entry name" value="EAL_sf"/>
</dbReference>
<evidence type="ECO:0000256" key="3">
    <source>
        <dbReference type="ARBA" id="ARBA00022475"/>
    </source>
</evidence>
<evidence type="ECO:0000256" key="6">
    <source>
        <dbReference type="ARBA" id="ARBA00022801"/>
    </source>
</evidence>
<dbReference type="STRING" id="416944.SAMN05421548_10834"/>
<dbReference type="Pfam" id="PF12792">
    <property type="entry name" value="CSS-motif"/>
    <property type="match status" value="1"/>
</dbReference>
<evidence type="ECO:0000313" key="11">
    <source>
        <dbReference type="EMBL" id="SDC57178.1"/>
    </source>
</evidence>
<dbReference type="SUPFAM" id="SSF141868">
    <property type="entry name" value="EAL domain-like"/>
    <property type="match status" value="1"/>
</dbReference>
<evidence type="ECO:0000313" key="12">
    <source>
        <dbReference type="Proteomes" id="UP000198908"/>
    </source>
</evidence>
<evidence type="ECO:0000256" key="7">
    <source>
        <dbReference type="ARBA" id="ARBA00022989"/>
    </source>
</evidence>
<evidence type="ECO:0000256" key="4">
    <source>
        <dbReference type="ARBA" id="ARBA00022636"/>
    </source>
</evidence>